<dbReference type="Gene3D" id="1.25.40.20">
    <property type="entry name" value="Ankyrin repeat-containing domain"/>
    <property type="match status" value="1"/>
</dbReference>
<name>A0A9X2KBU2_9ACTN</name>
<dbReference type="InterPro" id="IPR036770">
    <property type="entry name" value="Ankyrin_rpt-contain_sf"/>
</dbReference>
<gene>
    <name evidence="1" type="ORF">HD597_011366</name>
</gene>
<reference evidence="1" key="1">
    <citation type="submission" date="2022-06" db="EMBL/GenBank/DDBJ databases">
        <title>Sequencing the genomes of 1000 actinobacteria strains.</title>
        <authorList>
            <person name="Klenk H.-P."/>
        </authorList>
    </citation>
    <scope>NUCLEOTIDE SEQUENCE</scope>
    <source>
        <strain evidence="1">DSM 46694</strain>
    </source>
</reference>
<comment type="caution">
    <text evidence="1">The sequence shown here is derived from an EMBL/GenBank/DDBJ whole genome shotgun (WGS) entry which is preliminary data.</text>
</comment>
<dbReference type="EMBL" id="JAMZEB010000002">
    <property type="protein sequence ID" value="MCP2364346.1"/>
    <property type="molecule type" value="Genomic_DNA"/>
</dbReference>
<protein>
    <recommendedName>
        <fullName evidence="3">Ankyrin repeat domain-containing protein</fullName>
    </recommendedName>
</protein>
<evidence type="ECO:0000313" key="2">
    <source>
        <dbReference type="Proteomes" id="UP001139648"/>
    </source>
</evidence>
<dbReference type="Pfam" id="PF12796">
    <property type="entry name" value="Ank_2"/>
    <property type="match status" value="1"/>
</dbReference>
<dbReference type="RefSeq" id="WP_253756725.1">
    <property type="nucleotide sequence ID" value="NZ_BAABKA010000012.1"/>
</dbReference>
<evidence type="ECO:0008006" key="3">
    <source>
        <dbReference type="Google" id="ProtNLM"/>
    </source>
</evidence>
<evidence type="ECO:0000313" key="1">
    <source>
        <dbReference type="EMBL" id="MCP2364346.1"/>
    </source>
</evidence>
<proteinExistence type="predicted"/>
<organism evidence="1 2">
    <name type="scientific">Nonomuraea thailandensis</name>
    <dbReference type="NCBI Taxonomy" id="1188745"/>
    <lineage>
        <taxon>Bacteria</taxon>
        <taxon>Bacillati</taxon>
        <taxon>Actinomycetota</taxon>
        <taxon>Actinomycetes</taxon>
        <taxon>Streptosporangiales</taxon>
        <taxon>Streptosporangiaceae</taxon>
        <taxon>Nonomuraea</taxon>
    </lineage>
</organism>
<accession>A0A9X2KBU2</accession>
<dbReference type="SUPFAM" id="SSF48403">
    <property type="entry name" value="Ankyrin repeat"/>
    <property type="match status" value="1"/>
</dbReference>
<keyword evidence="2" id="KW-1185">Reference proteome</keyword>
<dbReference type="AlphaFoldDB" id="A0A9X2KBU2"/>
<dbReference type="InterPro" id="IPR002110">
    <property type="entry name" value="Ankyrin_rpt"/>
</dbReference>
<dbReference type="Proteomes" id="UP001139648">
    <property type="component" value="Unassembled WGS sequence"/>
</dbReference>
<sequence>MVVTEGPGWSGIGWDDWANLSLIRARLDAGADPDTGVYFHERPLHAAAECGSPEVIAELCQRVGDVDAEHEGRTALWEAVFNNRPGNARALAAAGADPWRPMMNGWSPGRLSLATPTPDLFTPPPGEAGLSAAETAAVAKARQLITALDDLEDDGFSLACVAGITAAEAARRLEATPADADDVEDIMDDPFSGSDDGLSLIGITDVPGGCVVFQPWGYNASTPGVMKRLSAGSVCYGMFANPKSGNQGAVARDGVIEEWDTHPGGGSVSDHAATEDILTAYLYHHQAVAYCFAGAGLRPSDTRSITDQPDIWLELPDRDWWS</sequence>
<dbReference type="SMART" id="SM00248">
    <property type="entry name" value="ANK"/>
    <property type="match status" value="2"/>
</dbReference>